<dbReference type="Gene3D" id="2.180.10.10">
    <property type="entry name" value="RHS repeat-associated core"/>
    <property type="match status" value="2"/>
</dbReference>
<dbReference type="InterPro" id="IPR022385">
    <property type="entry name" value="Rhs_assc_core"/>
</dbReference>
<dbReference type="AlphaFoldDB" id="A0A0A9WFT1"/>
<protein>
    <submittedName>
        <fullName evidence="5">Teneurin-2</fullName>
    </submittedName>
</protein>
<evidence type="ECO:0000259" key="4">
    <source>
        <dbReference type="Pfam" id="PF25023"/>
    </source>
</evidence>
<dbReference type="Pfam" id="PF25023">
    <property type="entry name" value="TEN_YD-shell"/>
    <property type="match status" value="1"/>
</dbReference>
<evidence type="ECO:0000256" key="2">
    <source>
        <dbReference type="ARBA" id="ARBA00022737"/>
    </source>
</evidence>
<dbReference type="NCBIfam" id="TIGR03696">
    <property type="entry name" value="Rhs_assc_core"/>
    <property type="match status" value="1"/>
</dbReference>
<name>A0A0A9WFT1_LYGHE</name>
<organism evidence="5">
    <name type="scientific">Lygus hesperus</name>
    <name type="common">Western plant bug</name>
    <dbReference type="NCBI Taxonomy" id="30085"/>
    <lineage>
        <taxon>Eukaryota</taxon>
        <taxon>Metazoa</taxon>
        <taxon>Ecdysozoa</taxon>
        <taxon>Arthropoda</taxon>
        <taxon>Hexapoda</taxon>
        <taxon>Insecta</taxon>
        <taxon>Pterygota</taxon>
        <taxon>Neoptera</taxon>
        <taxon>Paraneoptera</taxon>
        <taxon>Hemiptera</taxon>
        <taxon>Heteroptera</taxon>
        <taxon>Panheteroptera</taxon>
        <taxon>Cimicomorpha</taxon>
        <taxon>Miridae</taxon>
        <taxon>Mirini</taxon>
        <taxon>Lygus</taxon>
    </lineage>
</organism>
<sequence>MELEYDVRSRISSMKIHTSRTTTTEHITYSADGHVLEVLGENEWKFVYDENGNIISIMDKGRKLTLGYDSGDRVVQVADVELNGYDARGFVVRRGETKLRYNELGQLSSATENERFTAWYRYDDRGRLIAIHNAQGVTYQLLYADPMRPDLVTHLHFPSNGRTFRYLYDEKNVLVAMETTELRIYVATDQNGSPLAFFDTNGNIVKEIRRSPFGHLAIDTNPDFFVVVGYQGGIPDPHTNFLYLRKRWYDPLFGQWITPDWERLANQLTSPTDIFIYRFQNNDPINPLRGQTVNYMTDLSSWLKLYGYDVENILGSAYTKKIVYQPAAKVTSPQLAPDFGVMSGLQCIIDKVSEKFSALGFVPQPLLKMEARTRNLLPRVAYRRSVFGEGVLISRANGRALISVVEGVNTVVQDVVTSVFNNTLSRSSFHST</sequence>
<dbReference type="PANTHER" id="PTHR11219">
    <property type="entry name" value="TENEURIN AND N-ACETYLGLUCOSAMINE-1-PHOSPHODIESTER ALPHA-N-ACETYLGLUCOSAMINIDASE"/>
    <property type="match status" value="1"/>
</dbReference>
<dbReference type="PANTHER" id="PTHR11219:SF72">
    <property type="entry name" value="TENEURIN-M"/>
    <property type="match status" value="1"/>
</dbReference>
<evidence type="ECO:0000313" key="6">
    <source>
        <dbReference type="EMBL" id="JAG06267.1"/>
    </source>
</evidence>
<gene>
    <name evidence="5" type="primary">ODZ2_4</name>
    <name evidence="6" type="synonym">ODZ2_2</name>
    <name evidence="5" type="ORF">CM83_62810</name>
    <name evidence="6" type="ORF">CM83_62815</name>
</gene>
<accession>A0A0A9WFT1</accession>
<evidence type="ECO:0000256" key="3">
    <source>
        <dbReference type="ARBA" id="ARBA00023157"/>
    </source>
</evidence>
<keyword evidence="3" id="KW-1015">Disulfide bond</keyword>
<dbReference type="EMBL" id="GBHO01037338">
    <property type="protein sequence ID" value="JAG06266.1"/>
    <property type="molecule type" value="Transcribed_RNA"/>
</dbReference>
<dbReference type="NCBIfam" id="TIGR01643">
    <property type="entry name" value="YD_repeat_2x"/>
    <property type="match status" value="1"/>
</dbReference>
<keyword evidence="1" id="KW-0245">EGF-like domain</keyword>
<proteinExistence type="predicted"/>
<feature type="domain" description="Teneurin-like YD-shell" evidence="4">
    <location>
        <begin position="1"/>
        <end position="285"/>
    </location>
</feature>
<dbReference type="InterPro" id="IPR056823">
    <property type="entry name" value="TEN-like_YD-shell"/>
</dbReference>
<dbReference type="InterPro" id="IPR051216">
    <property type="entry name" value="Teneurin"/>
</dbReference>
<evidence type="ECO:0000256" key="1">
    <source>
        <dbReference type="ARBA" id="ARBA00022536"/>
    </source>
</evidence>
<reference evidence="5" key="1">
    <citation type="journal article" date="2014" name="PLoS ONE">
        <title>Transcriptome-Based Identification of ABC Transporters in the Western Tarnished Plant Bug Lygus hesperus.</title>
        <authorList>
            <person name="Hull J.J."/>
            <person name="Chaney K."/>
            <person name="Geib S.M."/>
            <person name="Fabrick J.A."/>
            <person name="Brent C.S."/>
            <person name="Walsh D."/>
            <person name="Lavine L.C."/>
        </authorList>
    </citation>
    <scope>NUCLEOTIDE SEQUENCE</scope>
</reference>
<dbReference type="InterPro" id="IPR006530">
    <property type="entry name" value="YD"/>
</dbReference>
<dbReference type="EMBL" id="GBHO01037337">
    <property type="protein sequence ID" value="JAG06267.1"/>
    <property type="molecule type" value="Transcribed_RNA"/>
</dbReference>
<dbReference type="GO" id="GO:0008045">
    <property type="term" value="P:motor neuron axon guidance"/>
    <property type="evidence" value="ECO:0007669"/>
    <property type="project" value="TreeGrafter"/>
</dbReference>
<evidence type="ECO:0000313" key="5">
    <source>
        <dbReference type="EMBL" id="JAG06266.1"/>
    </source>
</evidence>
<reference evidence="5" key="2">
    <citation type="submission" date="2014-07" db="EMBL/GenBank/DDBJ databases">
        <authorList>
            <person name="Hull J."/>
        </authorList>
    </citation>
    <scope>NUCLEOTIDE SEQUENCE</scope>
</reference>
<keyword evidence="2" id="KW-0677">Repeat</keyword>